<dbReference type="SUPFAM" id="SSF75553">
    <property type="entry name" value="Smc hinge domain"/>
    <property type="match status" value="1"/>
</dbReference>
<dbReference type="PANTHER" id="PTHR18937:SF12">
    <property type="entry name" value="STRUCTURAL MAINTENANCE OF CHROMOSOMES PROTEIN"/>
    <property type="match status" value="1"/>
</dbReference>
<dbReference type="Gene3D" id="3.40.50.300">
    <property type="entry name" value="P-loop containing nucleotide triphosphate hydrolases"/>
    <property type="match status" value="2"/>
</dbReference>
<feature type="coiled-coil region" evidence="10">
    <location>
        <begin position="800"/>
        <end position="883"/>
    </location>
</feature>
<gene>
    <name evidence="12" type="ordered locus">EROM_040890</name>
</gene>
<evidence type="ECO:0000256" key="1">
    <source>
        <dbReference type="ARBA" id="ARBA00004123"/>
    </source>
</evidence>
<feature type="coiled-coil region" evidence="10">
    <location>
        <begin position="715"/>
        <end position="763"/>
    </location>
</feature>
<dbReference type="Pfam" id="PF06470">
    <property type="entry name" value="SMC_hinge"/>
    <property type="match status" value="1"/>
</dbReference>
<dbReference type="GO" id="GO:0051301">
    <property type="term" value="P:cell division"/>
    <property type="evidence" value="ECO:0007669"/>
    <property type="project" value="UniProtKB-KW"/>
</dbReference>
<evidence type="ECO:0000256" key="8">
    <source>
        <dbReference type="ARBA" id="ARBA00023242"/>
    </source>
</evidence>
<dbReference type="OrthoDB" id="5575062at2759"/>
<accession>I6ZT96</accession>
<evidence type="ECO:0000256" key="9">
    <source>
        <dbReference type="ARBA" id="ARBA00023306"/>
    </source>
</evidence>
<keyword evidence="4" id="KW-0158">Chromosome</keyword>
<comment type="subcellular location">
    <subcellularLocation>
        <location evidence="2">Chromosome</location>
    </subcellularLocation>
    <subcellularLocation>
        <location evidence="1">Nucleus</location>
    </subcellularLocation>
</comment>
<comment type="similarity">
    <text evidence="3">Belongs to the SMC family. SMC1 subfamily.</text>
</comment>
<dbReference type="Pfam" id="PF02463">
    <property type="entry name" value="SMC_N"/>
    <property type="match status" value="1"/>
</dbReference>
<protein>
    <submittedName>
        <fullName evidence="12">Chromosome segregation ATPase</fullName>
    </submittedName>
</protein>
<keyword evidence="7 10" id="KW-0175">Coiled coil</keyword>
<dbReference type="InterPro" id="IPR036277">
    <property type="entry name" value="SMC_hinge_sf"/>
</dbReference>
<proteinExistence type="inferred from homology"/>
<evidence type="ECO:0000256" key="7">
    <source>
        <dbReference type="ARBA" id="ARBA00023054"/>
    </source>
</evidence>
<dbReference type="SMART" id="SM00968">
    <property type="entry name" value="SMC_hinge"/>
    <property type="match status" value="1"/>
</dbReference>
<dbReference type="GO" id="GO:0003677">
    <property type="term" value="F:DNA binding"/>
    <property type="evidence" value="ECO:0007669"/>
    <property type="project" value="TreeGrafter"/>
</dbReference>
<evidence type="ECO:0000256" key="10">
    <source>
        <dbReference type="SAM" id="Coils"/>
    </source>
</evidence>
<evidence type="ECO:0000256" key="5">
    <source>
        <dbReference type="ARBA" id="ARBA00022618"/>
    </source>
</evidence>
<dbReference type="SUPFAM" id="SSF52540">
    <property type="entry name" value="P-loop containing nucleoside triphosphate hydrolases"/>
    <property type="match status" value="1"/>
</dbReference>
<feature type="coiled-coil region" evidence="10">
    <location>
        <begin position="357"/>
        <end position="451"/>
    </location>
</feature>
<keyword evidence="8" id="KW-0539">Nucleus</keyword>
<feature type="coiled-coil region" evidence="10">
    <location>
        <begin position="305"/>
        <end position="332"/>
    </location>
</feature>
<sequence length="1159" mass="135610">MGLERIEVENFKSYVGRHVIGPFDRFTCIIGPNGSGKSNIMDAVTFCLGIGARHLRASNAKGLINSKCTHASVTLYIELDGERKGFKRHVNNDGRSLYFIDLENVGYERFREAVEGMNLLIDARNFLVFQGDVNAIGSMMPMELTRLFEEMSGSIKLKEVYEEKQREQAKAVSECSSLYEEKKEVMSRMKEAEEVREQEGMFKRLVERKHEIQKEIVLHELMERRSRRKDINDEVIRLELESKEVQELIDSKEKEVEMYRNKINEIRREYFEVDALMSKEKEVVAERRAWKYEAEQEREKRRILIVEAEMEIKSKEEMINGKRREIDRRRKEMKGIEGEYAELCKEEEERRRRLGSVKEEKEVIEEKEKELLEMCGEDKENMNTLDLEMFSHRMMRDDYKRKVKELREKDEELKSKIKEKKVIRGNTKVKIDALERSEVELSRKILHHEERYKRLVSEEKQKNEELSWILGEILRIKGKRRIDGRRSMIVSTVETLKGMFPGVYGRVVDLVEPTQNKYEIGLSVLLGRHSQSVVVDSETTAMSCINFIKEKRLCKMTFLPIQNIRDGDEMRGIEDVIQEYGGGVRRGVDTIRYDGRYRKVMSFLLKEKLIVDNLEIARDICYGKGTKVSVCTLDGIYIHGGGYLISGGEIGRNKFQEEDLDELVKRRTRILDDVRRIQDSKNDLSYVEICKERIEMWRRSRAMEMEVMKDLDICIEELESEVAENSKLLKEAEESLRHVLEEMEMCEGKMKELRQKVEEVECSLFCGVFPNAWFKSFEEYKEARDCESFELKRMEYESVRGRIELRIGTLEREVEGLEKEIRVLRERVEELRVVEGNDGEDMSEDTSELAILSEKRKRKLEAFEKARDEFKEINEEFKRLMGKKNELDQGIIYCASAKERIEEEIKNTLSFAVLEEIEIPCAGRKCVGKVSIDEIDFSGLERSVEELRRELEEINQKISSQAPLIRVGEKDGDCSRYVKISAEYERQKAAAISAKNEFNEIKKRRTHIFMECFEKVNKELSRIYKCLTMTETSEGNAYLALENTSEPFKEGVRFHLMPPNKRFREVRLLSGGERTMAVLSLLFSFHAYRPAPFYLFDEVDSALDKANVSRIVSFIISSTAQFILITLKPSLFQHGDGLVGVYKDPHEDASKILTYRLIE</sequence>
<evidence type="ECO:0000313" key="12">
    <source>
        <dbReference type="EMBL" id="AFN82856.1"/>
    </source>
</evidence>
<dbReference type="HOGENOM" id="CLU_001042_0_1_1"/>
<dbReference type="InterPro" id="IPR024704">
    <property type="entry name" value="SMC"/>
</dbReference>
<dbReference type="RefSeq" id="XP_009264353.1">
    <property type="nucleotide sequence ID" value="XM_009266078.1"/>
</dbReference>
<dbReference type="GO" id="GO:0007062">
    <property type="term" value="P:sister chromatid cohesion"/>
    <property type="evidence" value="ECO:0007669"/>
    <property type="project" value="InterPro"/>
</dbReference>
<dbReference type="GO" id="GO:0005634">
    <property type="term" value="C:nucleus"/>
    <property type="evidence" value="ECO:0007669"/>
    <property type="project" value="UniProtKB-SubCell"/>
</dbReference>
<evidence type="ECO:0000256" key="4">
    <source>
        <dbReference type="ARBA" id="ARBA00022454"/>
    </source>
</evidence>
<dbReference type="PIRSF" id="PIRSF005719">
    <property type="entry name" value="SMC"/>
    <property type="match status" value="1"/>
</dbReference>
<name>I6ZT96_ENCRO</name>
<dbReference type="GO" id="GO:0016887">
    <property type="term" value="F:ATP hydrolysis activity"/>
    <property type="evidence" value="ECO:0007669"/>
    <property type="project" value="InterPro"/>
</dbReference>
<dbReference type="GO" id="GO:0008278">
    <property type="term" value="C:cohesin complex"/>
    <property type="evidence" value="ECO:0007669"/>
    <property type="project" value="InterPro"/>
</dbReference>
<evidence type="ECO:0000256" key="2">
    <source>
        <dbReference type="ARBA" id="ARBA00004286"/>
    </source>
</evidence>
<dbReference type="Gene3D" id="3.30.70.1620">
    <property type="match status" value="1"/>
</dbReference>
<evidence type="ECO:0000256" key="6">
    <source>
        <dbReference type="ARBA" id="ARBA00022776"/>
    </source>
</evidence>
<dbReference type="VEuPathDB" id="MicrosporidiaDB:EROM_040890"/>
<evidence type="ECO:0000313" key="13">
    <source>
        <dbReference type="Proteomes" id="UP000010094"/>
    </source>
</evidence>
<evidence type="ECO:0000259" key="11">
    <source>
        <dbReference type="SMART" id="SM00968"/>
    </source>
</evidence>
<evidence type="ECO:0000256" key="3">
    <source>
        <dbReference type="ARBA" id="ARBA00005597"/>
    </source>
</evidence>
<dbReference type="InterPro" id="IPR003395">
    <property type="entry name" value="RecF/RecN/SMC_N"/>
</dbReference>
<dbReference type="KEGG" id="ero:EROM_040890"/>
<dbReference type="CDD" id="cd03275">
    <property type="entry name" value="ABC_SMC1_euk"/>
    <property type="match status" value="1"/>
</dbReference>
<dbReference type="GO" id="GO:0005524">
    <property type="term" value="F:ATP binding"/>
    <property type="evidence" value="ECO:0007669"/>
    <property type="project" value="InterPro"/>
</dbReference>
<dbReference type="Gene3D" id="1.20.1060.20">
    <property type="match status" value="1"/>
</dbReference>
<dbReference type="InterPro" id="IPR010935">
    <property type="entry name" value="SMC_hinge"/>
</dbReference>
<organism evidence="12 13">
    <name type="scientific">Encephalitozoon romaleae (strain SJ-2008)</name>
    <name type="common">Microsporidian parasite</name>
    <dbReference type="NCBI Taxonomy" id="1178016"/>
    <lineage>
        <taxon>Eukaryota</taxon>
        <taxon>Fungi</taxon>
        <taxon>Fungi incertae sedis</taxon>
        <taxon>Microsporidia</taxon>
        <taxon>Unikaryonidae</taxon>
        <taxon>Encephalitozoon</taxon>
    </lineage>
</organism>
<keyword evidence="5" id="KW-0132">Cell division</keyword>
<dbReference type="PANTHER" id="PTHR18937">
    <property type="entry name" value="STRUCTURAL MAINTENANCE OF CHROMOSOMES SMC FAMILY MEMBER"/>
    <property type="match status" value="1"/>
</dbReference>
<feature type="domain" description="SMC hinge" evidence="11">
    <location>
        <begin position="501"/>
        <end position="621"/>
    </location>
</feature>
<dbReference type="Proteomes" id="UP000010094">
    <property type="component" value="Chromosome IV"/>
</dbReference>
<dbReference type="InterPro" id="IPR027417">
    <property type="entry name" value="P-loop_NTPase"/>
</dbReference>
<dbReference type="GeneID" id="20521153"/>
<dbReference type="EMBL" id="CP003521">
    <property type="protein sequence ID" value="AFN82856.1"/>
    <property type="molecule type" value="Genomic_DNA"/>
</dbReference>
<dbReference type="AlphaFoldDB" id="I6ZT96"/>
<dbReference type="InterPro" id="IPR028468">
    <property type="entry name" value="Smc1_ABC"/>
</dbReference>
<keyword evidence="6" id="KW-0498">Mitosis</keyword>
<reference evidence="12 13" key="1">
    <citation type="journal article" date="2012" name="Proc. Natl. Acad. Sci. U.S.A.">
        <title>Gain and loss of multiple functionally related, horizontally transferred genes in the reduced genomes of two microsporidian parasites.</title>
        <authorList>
            <person name="Pombert J.-F."/>
            <person name="Selman M."/>
            <person name="Burki F."/>
            <person name="Bardell F.T."/>
            <person name="Farinelli L."/>
            <person name="Solter L.F."/>
            <person name="Whitman D.W."/>
            <person name="Weiss L.M."/>
            <person name="Corradi N."/>
            <person name="Keeling P.J."/>
        </authorList>
    </citation>
    <scope>NUCLEOTIDE SEQUENCE [LARGE SCALE GENOMIC DNA]</scope>
    <source>
        <strain evidence="12 13">SJ-2008</strain>
    </source>
</reference>
<feature type="coiled-coil region" evidence="10">
    <location>
        <begin position="228"/>
        <end position="269"/>
    </location>
</feature>
<keyword evidence="13" id="KW-1185">Reference proteome</keyword>
<keyword evidence="9" id="KW-0131">Cell cycle</keyword>